<accession>A0A7J6WG94</accession>
<evidence type="ECO:0000313" key="3">
    <source>
        <dbReference type="EMBL" id="KAF5196436.1"/>
    </source>
</evidence>
<proteinExistence type="predicted"/>
<reference evidence="3 4" key="1">
    <citation type="submission" date="2020-06" db="EMBL/GenBank/DDBJ databases">
        <title>Transcriptomic and genomic resources for Thalictrum thalictroides and T. hernandezii: Facilitating candidate gene discovery in an emerging model plant lineage.</title>
        <authorList>
            <person name="Arias T."/>
            <person name="Riano-Pachon D.M."/>
            <person name="Di Stilio V.S."/>
        </authorList>
    </citation>
    <scope>NUCLEOTIDE SEQUENCE [LARGE SCALE GENOMIC DNA]</scope>
    <source>
        <strain evidence="4">cv. WT478/WT964</strain>
        <tissue evidence="3">Leaves</tissue>
    </source>
</reference>
<keyword evidence="4" id="KW-1185">Reference proteome</keyword>
<dbReference type="OrthoDB" id="1932754at2759"/>
<dbReference type="PANTHER" id="PTHR31973">
    <property type="entry name" value="POLYPROTEIN, PUTATIVE-RELATED"/>
    <property type="match status" value="1"/>
</dbReference>
<protein>
    <submittedName>
        <fullName evidence="3">Mudr family transposase</fullName>
    </submittedName>
</protein>
<gene>
    <name evidence="3" type="ORF">FRX31_013977</name>
</gene>
<dbReference type="AlphaFoldDB" id="A0A7J6WG94"/>
<feature type="compositionally biased region" description="Acidic residues" evidence="1">
    <location>
        <begin position="105"/>
        <end position="121"/>
    </location>
</feature>
<dbReference type="EMBL" id="JABWDY010015990">
    <property type="protein sequence ID" value="KAF5196436.1"/>
    <property type="molecule type" value="Genomic_DNA"/>
</dbReference>
<dbReference type="Pfam" id="PF03108">
    <property type="entry name" value="DBD_Tnp_Mut"/>
    <property type="match status" value="1"/>
</dbReference>
<feature type="compositionally biased region" description="Acidic residues" evidence="1">
    <location>
        <begin position="128"/>
        <end position="140"/>
    </location>
</feature>
<evidence type="ECO:0000313" key="4">
    <source>
        <dbReference type="Proteomes" id="UP000554482"/>
    </source>
</evidence>
<organism evidence="3 4">
    <name type="scientific">Thalictrum thalictroides</name>
    <name type="common">Rue-anemone</name>
    <name type="synonym">Anemone thalictroides</name>
    <dbReference type="NCBI Taxonomy" id="46969"/>
    <lineage>
        <taxon>Eukaryota</taxon>
        <taxon>Viridiplantae</taxon>
        <taxon>Streptophyta</taxon>
        <taxon>Embryophyta</taxon>
        <taxon>Tracheophyta</taxon>
        <taxon>Spermatophyta</taxon>
        <taxon>Magnoliopsida</taxon>
        <taxon>Ranunculales</taxon>
        <taxon>Ranunculaceae</taxon>
        <taxon>Thalictroideae</taxon>
        <taxon>Thalictrum</taxon>
    </lineage>
</organism>
<feature type="region of interest" description="Disordered" evidence="1">
    <location>
        <begin position="105"/>
        <end position="140"/>
    </location>
</feature>
<dbReference type="Proteomes" id="UP000554482">
    <property type="component" value="Unassembled WGS sequence"/>
</dbReference>
<feature type="domain" description="Transposase MuDR plant" evidence="2">
    <location>
        <begin position="196"/>
        <end position="251"/>
    </location>
</feature>
<name>A0A7J6WG94_THATH</name>
<sequence length="565" mass="65527">MTPLPTAGGSIAEVTPPTSRTTQKILELLKNVTNAPQVLKSCEDVIYLFDVFDDVVRKKNGIDDTMDTESVDLGSDQDENESLGFDAGIAFGPCVKLSADYVSSEDELDDMNEEEEAEDTDFVPPISEDNEGSDMSTDEEAENVEVVLENVTIEEEADEVKQFKKLADNIFEAEDDEDKEVNPALLGDMKLVPNMKWNTMRECRRFFRNYAVTIRFQWTQVKNDRKRYQLKCADEKCKWFIRCSLKKDNHIVQLRKHYDVHVCETDWQDKCVHINAPWVIIKVLDSFRVHPKWKPKNIKSEVKRQWAYDITDWTAWNARVRMLEIINGNYEESFAMVPELMRKILKGNHDSVCRWFVDAETNEFEEFFVTYKASLDGWLVLFRHVYKNFKTYKCKGDHLQLLAWGALKAYRETEHVRIMDLLEIEVKEAKEWLEKEPKKLWARHAFQVGCKCDIDAVTNNFNESFNAWIRLTRDKPICKFVDKYSMGLMGMIYDMRMASREMDDGGLVPSVMYAINKLVKKFKSNVFDPFSLDVWDPFQGFPFNTSGNNSLSASSSAREASQFAS</sequence>
<evidence type="ECO:0000259" key="2">
    <source>
        <dbReference type="Pfam" id="PF03108"/>
    </source>
</evidence>
<dbReference type="InterPro" id="IPR004332">
    <property type="entry name" value="Transposase_MuDR"/>
</dbReference>
<dbReference type="PANTHER" id="PTHR31973:SF187">
    <property type="entry name" value="MUTATOR TRANSPOSASE MUDRA PROTEIN"/>
    <property type="match status" value="1"/>
</dbReference>
<comment type="caution">
    <text evidence="3">The sequence shown here is derived from an EMBL/GenBank/DDBJ whole genome shotgun (WGS) entry which is preliminary data.</text>
</comment>
<evidence type="ECO:0000256" key="1">
    <source>
        <dbReference type="SAM" id="MobiDB-lite"/>
    </source>
</evidence>